<dbReference type="InterPro" id="IPR012434">
    <property type="entry name" value="DUF1631"/>
</dbReference>
<dbReference type="Pfam" id="PF07793">
    <property type="entry name" value="DUF1631"/>
    <property type="match status" value="1"/>
</dbReference>
<sequence>MQDINPRYASLYQATVKDAAAGGPAIMGKLIASLRRDLQARESAARDFRERDVHAESLKQLYQHEQTLREGYGPALLEQFTRPSSAVKATIPSMAEVQFDQLELMDEVQVQESVNMARAQQMAMLSAEASLAELNTLICATLGLQSVRPERNPLRPEAYLNALRSTVERTPAPATMRLDWLTVMGIALGAELKDLYSSLASQLKTQGVVPAGYAVTPAPSASGVPGGGKGREVAAQAPFSETSRYGAPGSVEREALIARELRAPKPVTDPALLTLDRLRKLLAGELDQLGTPHRVAAFAQQFARQFESPGGYGGSDAETHSDFASTVPAAFEALTEMKQVDRVVQRLEQRRGGVAPAAGLQGLQAVREDIRRSASGVAQALSLEVVNLMVDNIARDPRLLEPVQALIRELEPALMRLALVDARLFTDKHHAARMLVQEVTHRSLAYANVQSPGFLAFLDEVREAIAPLANAQPEGPEMFANALHELQVMWNEEATKQAQARLQAVKALEKAEQRNVLAEKIAREIDSHPDAAKVPEVVLSFLCGPWAQVVAQARLSGGAGSAAADKYQALISALLWSTHPDLAHKNIAKLTKLVPLLLGTLREGLETIQYPATKTSAFLEALMGLHQAAFRMVHKEAAAAAAAKMETAASKPSTEMPVRNRPVEDGNPWVAPSEAQDSNFLDIPDETPADASVATPILSPVVPPVAASPGAGGLPLGSWVELHTHGEWVRTQLTWASPHGTLFLFTSAAGSTQSMTRRTHDKLVAAGQLRVISAQPVVDGALDAVAQQAMKNSLDSTL</sequence>
<name>A0ABZ0AY83_9BURK</name>
<dbReference type="EMBL" id="CP132507">
    <property type="protein sequence ID" value="WNO04450.1"/>
    <property type="molecule type" value="Genomic_DNA"/>
</dbReference>
<dbReference type="Proteomes" id="UP001302257">
    <property type="component" value="Chromosome"/>
</dbReference>
<evidence type="ECO:0000313" key="1">
    <source>
        <dbReference type="EMBL" id="WNO04450.1"/>
    </source>
</evidence>
<accession>A0ABZ0AY83</accession>
<reference evidence="1 2" key="1">
    <citation type="submission" date="2023-08" db="EMBL/GenBank/DDBJ databases">
        <title>Rhodoferax potami sp. nov. and Rhodoferax mekongensis sp. nov., isolated from the Mekong River in Thailand.</title>
        <authorList>
            <person name="Kitikhun S."/>
            <person name="Charoenyingcharoen P."/>
            <person name="Siriarchawattana P."/>
            <person name="Likhitrattanapisal S."/>
            <person name="Nilsakha T."/>
            <person name="Chanpet A."/>
            <person name="Rattanawaree P."/>
            <person name="Ingsriswang S."/>
        </authorList>
    </citation>
    <scope>NUCLEOTIDE SEQUENCE [LARGE SCALE GENOMIC DNA]</scope>
    <source>
        <strain evidence="1 2">TBRC 17307</strain>
    </source>
</reference>
<organism evidence="1 2">
    <name type="scientific">Rhodoferax mekongensis</name>
    <dbReference type="NCBI Taxonomy" id="3068341"/>
    <lineage>
        <taxon>Bacteria</taxon>
        <taxon>Pseudomonadati</taxon>
        <taxon>Pseudomonadota</taxon>
        <taxon>Betaproteobacteria</taxon>
        <taxon>Burkholderiales</taxon>
        <taxon>Comamonadaceae</taxon>
        <taxon>Rhodoferax</taxon>
    </lineage>
</organism>
<keyword evidence="2" id="KW-1185">Reference proteome</keyword>
<proteinExistence type="predicted"/>
<gene>
    <name evidence="1" type="ORF">RAN89_16340</name>
</gene>
<protein>
    <submittedName>
        <fullName evidence="1">DUF1631 family protein</fullName>
    </submittedName>
</protein>
<dbReference type="RefSeq" id="WP_313867289.1">
    <property type="nucleotide sequence ID" value="NZ_CP132507.1"/>
</dbReference>
<evidence type="ECO:0000313" key="2">
    <source>
        <dbReference type="Proteomes" id="UP001302257"/>
    </source>
</evidence>